<dbReference type="GeneID" id="90953828"/>
<comment type="caution">
    <text evidence="1">The sequence shown here is derived from an EMBL/GenBank/DDBJ whole genome shotgun (WGS) entry which is preliminary data.</text>
</comment>
<reference evidence="1" key="1">
    <citation type="journal article" date="2018" name="BMC Genomics">
        <title>Comparative genomics of the wheat fungal pathogen Pyrenophora tritici-repentis reveals chromosomal variations and genome plasticity.</title>
        <authorList>
            <person name="Moolhuijzen P."/>
            <person name="See P.T."/>
            <person name="Hane J.K."/>
            <person name="Shi G."/>
            <person name="Liu Z."/>
            <person name="Oliver R.P."/>
            <person name="Moffat C.S."/>
        </authorList>
    </citation>
    <scope>NUCLEOTIDE SEQUENCE [LARGE SCALE GENOMIC DNA]</scope>
    <source>
        <strain evidence="1">M4</strain>
    </source>
</reference>
<name>A0A317AF79_9PLEO</name>
<evidence type="ECO:0000313" key="2">
    <source>
        <dbReference type="Proteomes" id="UP000245464"/>
    </source>
</evidence>
<organism evidence="1 2">
    <name type="scientific">Pyrenophora tritici-repentis</name>
    <dbReference type="NCBI Taxonomy" id="45151"/>
    <lineage>
        <taxon>Eukaryota</taxon>
        <taxon>Fungi</taxon>
        <taxon>Dikarya</taxon>
        <taxon>Ascomycota</taxon>
        <taxon>Pezizomycotina</taxon>
        <taxon>Dothideomycetes</taxon>
        <taxon>Pleosporomycetidae</taxon>
        <taxon>Pleosporales</taxon>
        <taxon>Pleosporineae</taxon>
        <taxon>Pleosporaceae</taxon>
        <taxon>Pyrenophora</taxon>
    </lineage>
</organism>
<dbReference type="Proteomes" id="UP000245464">
    <property type="component" value="Chromosome 1"/>
</dbReference>
<dbReference type="AlphaFoldDB" id="A0A317AF79"/>
<evidence type="ECO:0000313" key="1">
    <source>
        <dbReference type="EMBL" id="KAF7576010.1"/>
    </source>
</evidence>
<dbReference type="RefSeq" id="XP_065964845.1">
    <property type="nucleotide sequence ID" value="XM_066102643.1"/>
</dbReference>
<protein>
    <submittedName>
        <fullName evidence="1">Uncharacterized protein</fullName>
    </submittedName>
</protein>
<dbReference type="KEGG" id="ptrr:90953828"/>
<sequence length="180" mass="21375">MFHIFGSFLDSCTEIQLAWLQLDREQAINHQSMPEIGTPEAKTKILNIRYFAMKDDNTAIARECLERIRCHHLIDAASLCRRYPFVQLHINFYDFTYVDKDGNPQPEYFLTTAMYISLIFRHIDLTHLLPRHIALSPLFDPQVRENILRYRRSRRWFTPQLAEAAEEDIEAPNMRFYAHS</sequence>
<accession>A0A317AF79</accession>
<proteinExistence type="predicted"/>
<gene>
    <name evidence="1" type="ORF">PtrM4_002500</name>
</gene>
<dbReference type="EMBL" id="NQIK02000001">
    <property type="protein sequence ID" value="KAF7576010.1"/>
    <property type="molecule type" value="Genomic_DNA"/>
</dbReference>